<protein>
    <submittedName>
        <fullName evidence="1">XRE family transcriptional regulator</fullName>
    </submittedName>
</protein>
<proteinExistence type="predicted"/>
<accession>A0A4R5P921</accession>
<dbReference type="Proteomes" id="UP000295627">
    <property type="component" value="Unassembled WGS sequence"/>
</dbReference>
<reference evidence="1 2" key="1">
    <citation type="journal article" date="2019" name="Sci. Rep.">
        <title>Extended insight into the Mycobacterium chelonae-abscessus complex through whole genome sequencing of Mycobacterium salmoniphilum outbreak and Mycobacterium salmoniphilum-like strains.</title>
        <authorList>
            <person name="Behra P.R.K."/>
            <person name="Das S."/>
            <person name="Pettersson B.M.F."/>
            <person name="Shirreff L."/>
            <person name="DuCote T."/>
            <person name="Jacobsson K.G."/>
            <person name="Ennis D.G."/>
            <person name="Kirsebom L.A."/>
        </authorList>
    </citation>
    <scope>NUCLEOTIDE SEQUENCE [LARGE SCALE GENOMIC DNA]</scope>
    <source>
        <strain evidence="1 2">DSM 45524</strain>
    </source>
</reference>
<sequence length="81" mass="8500">MSLGVLRRVSGFTLDEVCDLVAEVTGSRPSRGALSAIERGHRGVSAQLIAGLEHAYSLPTGAISTTYAPRVTPHRAEDVPA</sequence>
<dbReference type="AlphaFoldDB" id="A0A4R5P921"/>
<organism evidence="1 2">
    <name type="scientific">Mycobacteroides franklinii</name>
    <dbReference type="NCBI Taxonomy" id="948102"/>
    <lineage>
        <taxon>Bacteria</taxon>
        <taxon>Bacillati</taxon>
        <taxon>Actinomycetota</taxon>
        <taxon>Actinomycetes</taxon>
        <taxon>Mycobacteriales</taxon>
        <taxon>Mycobacteriaceae</taxon>
        <taxon>Mycobacteroides</taxon>
    </lineage>
</organism>
<name>A0A4R5P921_9MYCO</name>
<dbReference type="EMBL" id="RXLR01000019">
    <property type="protein sequence ID" value="TDH19641.1"/>
    <property type="molecule type" value="Genomic_DNA"/>
</dbReference>
<evidence type="ECO:0000313" key="2">
    <source>
        <dbReference type="Proteomes" id="UP000295627"/>
    </source>
</evidence>
<evidence type="ECO:0000313" key="1">
    <source>
        <dbReference type="EMBL" id="TDH19641.1"/>
    </source>
</evidence>
<comment type="caution">
    <text evidence="1">The sequence shown here is derived from an EMBL/GenBank/DDBJ whole genome shotgun (WGS) entry which is preliminary data.</text>
</comment>
<gene>
    <name evidence="1" type="ORF">EJ571_20485</name>
</gene>